<dbReference type="AlphaFoldDB" id="A0AAQ3M3X3"/>
<evidence type="ECO:0000259" key="4">
    <source>
        <dbReference type="PROSITE" id="PS51767"/>
    </source>
</evidence>
<name>A0AAQ3M3X3_9PEZI</name>
<accession>A0AAQ3M3X3</accession>
<keyword evidence="6" id="KW-1185">Reference proteome</keyword>
<keyword evidence="3" id="KW-0732">Signal</keyword>
<dbReference type="EMBL" id="CP138585">
    <property type="protein sequence ID" value="WPH01362.1"/>
    <property type="molecule type" value="Genomic_DNA"/>
</dbReference>
<dbReference type="Pfam" id="PF00026">
    <property type="entry name" value="Asp"/>
    <property type="match status" value="1"/>
</dbReference>
<feature type="chain" id="PRO_5042939983" description="Peptidase A1 domain-containing protein" evidence="3">
    <location>
        <begin position="17"/>
        <end position="541"/>
    </location>
</feature>
<gene>
    <name evidence="5" type="ORF">R9X50_00420400</name>
</gene>
<feature type="transmembrane region" description="Helical" evidence="2">
    <location>
        <begin position="438"/>
        <end position="464"/>
    </location>
</feature>
<feature type="region of interest" description="Disordered" evidence="1">
    <location>
        <begin position="514"/>
        <end position="541"/>
    </location>
</feature>
<reference evidence="5 6" key="1">
    <citation type="submission" date="2023-11" db="EMBL/GenBank/DDBJ databases">
        <title>An acidophilic fungus is an integral part of prey digestion in a carnivorous sundew plant.</title>
        <authorList>
            <person name="Tsai I.J."/>
        </authorList>
    </citation>
    <scope>NUCLEOTIDE SEQUENCE [LARGE SCALE GENOMIC DNA]</scope>
    <source>
        <strain evidence="5">169a</strain>
    </source>
</reference>
<dbReference type="InterPro" id="IPR021109">
    <property type="entry name" value="Peptidase_aspartic_dom_sf"/>
</dbReference>
<dbReference type="SUPFAM" id="SSF50630">
    <property type="entry name" value="Acid proteases"/>
    <property type="match status" value="1"/>
</dbReference>
<feature type="domain" description="Peptidase A1" evidence="4">
    <location>
        <begin position="41"/>
        <end position="395"/>
    </location>
</feature>
<evidence type="ECO:0000313" key="6">
    <source>
        <dbReference type="Proteomes" id="UP001303373"/>
    </source>
</evidence>
<dbReference type="PROSITE" id="PS51767">
    <property type="entry name" value="PEPTIDASE_A1"/>
    <property type="match status" value="1"/>
</dbReference>
<keyword evidence="2" id="KW-1133">Transmembrane helix</keyword>
<organism evidence="5 6">
    <name type="scientific">Acrodontium crateriforme</name>
    <dbReference type="NCBI Taxonomy" id="150365"/>
    <lineage>
        <taxon>Eukaryota</taxon>
        <taxon>Fungi</taxon>
        <taxon>Dikarya</taxon>
        <taxon>Ascomycota</taxon>
        <taxon>Pezizomycotina</taxon>
        <taxon>Dothideomycetes</taxon>
        <taxon>Dothideomycetidae</taxon>
        <taxon>Mycosphaerellales</taxon>
        <taxon>Teratosphaeriaceae</taxon>
        <taxon>Acrodontium</taxon>
    </lineage>
</organism>
<evidence type="ECO:0000256" key="3">
    <source>
        <dbReference type="SAM" id="SignalP"/>
    </source>
</evidence>
<evidence type="ECO:0000256" key="1">
    <source>
        <dbReference type="SAM" id="MobiDB-lite"/>
    </source>
</evidence>
<sequence>MLESLVLALLFAGSYAAMCGNGSPVSMPITDVLLNNGNTMRGVWMPVGSPPQNLSWTPSMYLNDSWIFNASDPICPTDKTSAWCTTYRGGLYDPKLSSTTHSISPDQPPVNFSIGDTQRTLGQHIWTFALDSDDVHVNDTVLSNFPLGIPGFDYNNQYHSQGAIGLGQNSTILSALKNAGHISSRSYGYWWGLNGATSNSQMDGSLVLGGYDQAKTQGSNITLPITPNSASGCESGMSFPVIDLLMAFPNGTRSSIITSHGSFSSCLQIDFPVMMSFQADPYYYTFEELAQTSNIGRATGVDWWGMLYEPQNVFQGDLQLELQGGMQLTIPNELLIVPERYIDDSGVIQANSSAVEVLINPTAASNTGDTPLIGRQFFSSVYLYVDFDDMTFTMWQANASTDSNLVSPIKNCQITTPSASPSATLVAHPSQSTNKFSVGAIAGIAIGGTAVLIGLTVVAAVLCYRRRRRKATPQAVNVVTTDEKRHHWEMDAYPANRRFEHGGMGRCEMSGEREFSGELDSKSPAYGTTRPVYEIGPGTPR</sequence>
<protein>
    <recommendedName>
        <fullName evidence="4">Peptidase A1 domain-containing protein</fullName>
    </recommendedName>
</protein>
<feature type="signal peptide" evidence="3">
    <location>
        <begin position="1"/>
        <end position="16"/>
    </location>
</feature>
<dbReference type="Gene3D" id="2.40.70.10">
    <property type="entry name" value="Acid Proteases"/>
    <property type="match status" value="2"/>
</dbReference>
<evidence type="ECO:0000256" key="2">
    <source>
        <dbReference type="SAM" id="Phobius"/>
    </source>
</evidence>
<dbReference type="InterPro" id="IPR033121">
    <property type="entry name" value="PEPTIDASE_A1"/>
</dbReference>
<proteinExistence type="predicted"/>
<keyword evidence="2" id="KW-0472">Membrane</keyword>
<keyword evidence="2" id="KW-0812">Transmembrane</keyword>
<evidence type="ECO:0000313" key="5">
    <source>
        <dbReference type="EMBL" id="WPH01362.1"/>
    </source>
</evidence>
<dbReference type="Proteomes" id="UP001303373">
    <property type="component" value="Chromosome 6"/>
</dbReference>